<reference evidence="3" key="1">
    <citation type="submission" date="2015-09" db="EMBL/GenBank/DDBJ databases">
        <title>Whole genome sequence of Pseudomonas fluorescens FW300-N2E3.</title>
        <authorList>
            <person name="Ray J."/>
            <person name="Melnyk R."/>
            <person name="Deutschbauer A."/>
        </authorList>
    </citation>
    <scope>NUCLEOTIDE SEQUENCE [LARGE SCALE GENOMIC DNA]</scope>
    <source>
        <strain evidence="3">FW300-N2E3</strain>
    </source>
</reference>
<keyword evidence="1" id="KW-0472">Membrane</keyword>
<reference evidence="2 3" key="2">
    <citation type="journal article" date="2018" name="Nature">
        <title>Mutant phenotypes for thousands of bacterial genes of unknown function.</title>
        <authorList>
            <person name="Price M.N."/>
            <person name="Wetmore K.M."/>
            <person name="Waters R.J."/>
            <person name="Callaghan M."/>
            <person name="Ray J."/>
            <person name="Liu H."/>
            <person name="Kuehl J.V."/>
            <person name="Melnyk R.A."/>
            <person name="Lamson J.S."/>
            <person name="Suh Y."/>
            <person name="Carlson H.K."/>
            <person name="Esquivel Z."/>
            <person name="Sadeeshkumar H."/>
            <person name="Chakraborty R."/>
            <person name="Zane G.M."/>
            <person name="Rubin B.E."/>
            <person name="Wall J.D."/>
            <person name="Visel A."/>
            <person name="Bristow J."/>
            <person name="Blow M.J."/>
            <person name="Arkin A.P."/>
            <person name="Deutschbauer A.M."/>
        </authorList>
    </citation>
    <scope>NUCLEOTIDE SEQUENCE [LARGE SCALE GENOMIC DNA]</scope>
    <source>
        <strain evidence="2 3">FW300-N2E3</strain>
    </source>
</reference>
<gene>
    <name evidence="2" type="ORF">AO353_13800</name>
</gene>
<feature type="transmembrane region" description="Helical" evidence="1">
    <location>
        <begin position="6"/>
        <end position="29"/>
    </location>
</feature>
<accession>A0A0N9WVH9</accession>
<protein>
    <submittedName>
        <fullName evidence="2">Uncharacterized protein</fullName>
    </submittedName>
</protein>
<dbReference type="EMBL" id="CP012830">
    <property type="protein sequence ID" value="ALI02106.1"/>
    <property type="molecule type" value="Genomic_DNA"/>
</dbReference>
<sequence>MTLDRIIGLSGIPLFTLFFLNYAFMVYVATYKLKEMQSHFKHSRFVASHRGDASTPLILRTGNLVLIWSLLVFKFFRKMDPNSIEEVKHFPRNLRPWVMIPGHINACCIVWGFGVLVWINIKGYL</sequence>
<proteinExistence type="predicted"/>
<evidence type="ECO:0000256" key="1">
    <source>
        <dbReference type="SAM" id="Phobius"/>
    </source>
</evidence>
<keyword evidence="1" id="KW-0812">Transmembrane</keyword>
<keyword evidence="1" id="KW-1133">Transmembrane helix</keyword>
<evidence type="ECO:0000313" key="2">
    <source>
        <dbReference type="EMBL" id="ALI02106.1"/>
    </source>
</evidence>
<evidence type="ECO:0000313" key="3">
    <source>
        <dbReference type="Proteomes" id="UP000066487"/>
    </source>
</evidence>
<organism evidence="2 3">
    <name type="scientific">Pseudomonas fluorescens</name>
    <dbReference type="NCBI Taxonomy" id="294"/>
    <lineage>
        <taxon>Bacteria</taxon>
        <taxon>Pseudomonadati</taxon>
        <taxon>Pseudomonadota</taxon>
        <taxon>Gammaproteobacteria</taxon>
        <taxon>Pseudomonadales</taxon>
        <taxon>Pseudomonadaceae</taxon>
        <taxon>Pseudomonas</taxon>
    </lineage>
</organism>
<dbReference type="AlphaFoldDB" id="A0A0N9WVH9"/>
<feature type="transmembrane region" description="Helical" evidence="1">
    <location>
        <begin position="96"/>
        <end position="119"/>
    </location>
</feature>
<name>A0A0N9WVH9_PSEFL</name>
<dbReference type="Proteomes" id="UP000066487">
    <property type="component" value="Chromosome"/>
</dbReference>
<feature type="transmembrane region" description="Helical" evidence="1">
    <location>
        <begin position="57"/>
        <end position="76"/>
    </location>
</feature>